<dbReference type="Gene3D" id="2.60.120.260">
    <property type="entry name" value="Galactose-binding domain-like"/>
    <property type="match status" value="3"/>
</dbReference>
<evidence type="ECO:0000256" key="3">
    <source>
        <dbReference type="SAM" id="MobiDB-lite"/>
    </source>
</evidence>
<dbReference type="PANTHER" id="PTHR10963">
    <property type="entry name" value="GLYCOSYL HYDROLASE-RELATED"/>
    <property type="match status" value="1"/>
</dbReference>
<dbReference type="SMART" id="SM00606">
    <property type="entry name" value="CBD_IV"/>
    <property type="match status" value="2"/>
</dbReference>
<proteinExistence type="inferred from homology"/>
<dbReference type="InterPro" id="IPR006584">
    <property type="entry name" value="Cellulose-bd_IV"/>
</dbReference>
<feature type="signal peptide" evidence="4">
    <location>
        <begin position="1"/>
        <end position="35"/>
    </location>
</feature>
<dbReference type="Pfam" id="PF19408">
    <property type="entry name" value="PKD_6"/>
    <property type="match status" value="1"/>
</dbReference>
<evidence type="ECO:0000313" key="8">
    <source>
        <dbReference type="Proteomes" id="UP000601099"/>
    </source>
</evidence>
<dbReference type="RefSeq" id="WP_196955268.1">
    <property type="nucleotide sequence ID" value="NZ_JADWYK010000006.1"/>
</dbReference>
<keyword evidence="8" id="KW-1185">Reference proteome</keyword>
<gene>
    <name evidence="7" type="ORF">I5L79_11850</name>
</gene>
<evidence type="ECO:0000256" key="2">
    <source>
        <dbReference type="ARBA" id="ARBA00022729"/>
    </source>
</evidence>
<dbReference type="InterPro" id="IPR050546">
    <property type="entry name" value="Glycosyl_Hydrlase_16"/>
</dbReference>
<accession>A0ABS0L294</accession>
<dbReference type="Gene3D" id="2.60.120.200">
    <property type="match status" value="1"/>
</dbReference>
<dbReference type="InterPro" id="IPR005084">
    <property type="entry name" value="CBM6"/>
</dbReference>
<dbReference type="CDD" id="cd04080">
    <property type="entry name" value="CBM6_cellulase-like"/>
    <property type="match status" value="2"/>
</dbReference>
<dbReference type="PANTHER" id="PTHR10963:SF55">
    <property type="entry name" value="GLYCOSIDE HYDROLASE FAMILY 16 PROTEIN"/>
    <property type="match status" value="1"/>
</dbReference>
<protein>
    <submittedName>
        <fullName evidence="7">Carbohydrate-binding protein</fullName>
    </submittedName>
</protein>
<dbReference type="CDD" id="cd08023">
    <property type="entry name" value="GH16_laminarinase_like"/>
    <property type="match status" value="1"/>
</dbReference>
<dbReference type="Pfam" id="PF03422">
    <property type="entry name" value="CBM_6"/>
    <property type="match status" value="2"/>
</dbReference>
<dbReference type="PROSITE" id="PS51175">
    <property type="entry name" value="CBM6"/>
    <property type="match status" value="2"/>
</dbReference>
<dbReference type="NCBIfam" id="TIGR04183">
    <property type="entry name" value="Por_Secre_tail"/>
    <property type="match status" value="1"/>
</dbReference>
<feature type="domain" description="GH16" evidence="6">
    <location>
        <begin position="24"/>
        <end position="287"/>
    </location>
</feature>
<dbReference type="Proteomes" id="UP000601099">
    <property type="component" value="Unassembled WGS sequence"/>
</dbReference>
<comment type="caution">
    <text evidence="7">The sequence shown here is derived from an EMBL/GenBank/DDBJ whole genome shotgun (WGS) entry which is preliminary data.</text>
</comment>
<organism evidence="7 8">
    <name type="scientific">Hymenobacter guriensis</name>
    <dbReference type="NCBI Taxonomy" id="2793065"/>
    <lineage>
        <taxon>Bacteria</taxon>
        <taxon>Pseudomonadati</taxon>
        <taxon>Bacteroidota</taxon>
        <taxon>Cytophagia</taxon>
        <taxon>Cytophagales</taxon>
        <taxon>Hymenobacteraceae</taxon>
        <taxon>Hymenobacter</taxon>
    </lineage>
</organism>
<dbReference type="Pfam" id="PF18962">
    <property type="entry name" value="Por_Secre_tail"/>
    <property type="match status" value="1"/>
</dbReference>
<dbReference type="SUPFAM" id="SSF49899">
    <property type="entry name" value="Concanavalin A-like lectins/glucanases"/>
    <property type="match status" value="1"/>
</dbReference>
<dbReference type="Pfam" id="PF00722">
    <property type="entry name" value="Glyco_hydro_16"/>
    <property type="match status" value="1"/>
</dbReference>
<evidence type="ECO:0000256" key="1">
    <source>
        <dbReference type="ARBA" id="ARBA00006865"/>
    </source>
</evidence>
<feature type="chain" id="PRO_5045918680" evidence="4">
    <location>
        <begin position="36"/>
        <end position="1650"/>
    </location>
</feature>
<evidence type="ECO:0000259" key="5">
    <source>
        <dbReference type="PROSITE" id="PS51175"/>
    </source>
</evidence>
<reference evidence="7 8" key="1">
    <citation type="submission" date="2020-11" db="EMBL/GenBank/DDBJ databases">
        <title>Hymenobacter sp.</title>
        <authorList>
            <person name="Kim M.K."/>
        </authorList>
    </citation>
    <scope>NUCLEOTIDE SEQUENCE [LARGE SCALE GENOMIC DNA]</scope>
    <source>
        <strain evidence="7 8">BT594</strain>
    </source>
</reference>
<dbReference type="InterPro" id="IPR045829">
    <property type="entry name" value="PKD_6"/>
</dbReference>
<evidence type="ECO:0000256" key="4">
    <source>
        <dbReference type="SAM" id="SignalP"/>
    </source>
</evidence>
<dbReference type="InterPro" id="IPR008979">
    <property type="entry name" value="Galactose-bd-like_sf"/>
</dbReference>
<dbReference type="InterPro" id="IPR000757">
    <property type="entry name" value="Beta-glucanase-like"/>
</dbReference>
<dbReference type="EMBL" id="JADWYK010000006">
    <property type="protein sequence ID" value="MBG8554245.1"/>
    <property type="molecule type" value="Genomic_DNA"/>
</dbReference>
<name>A0ABS0L294_9BACT</name>
<dbReference type="PROSITE" id="PS51762">
    <property type="entry name" value="GH16_2"/>
    <property type="match status" value="1"/>
</dbReference>
<comment type="similarity">
    <text evidence="1">Belongs to the glycosyl hydrolase 16 family.</text>
</comment>
<evidence type="ECO:0000259" key="6">
    <source>
        <dbReference type="PROSITE" id="PS51762"/>
    </source>
</evidence>
<sequence>MNTTSTPSGRWLGRWARLALAAGASWLLQPTAAQAQCNQIVWQDEFDTPGNFDKWQVYNGDGCNVGNCNFGNAELQVYRPANATVSGGILNIATRYENSVEGGRTYNYTSAKLQSKVPATGGLQTFKYGRIEARMKLPSAQGAWPAFWMLADPGNWPYTGEIDIMEAKHKNPKSVGGTIHYDAGGWHFTGRDYLSTVDLSLDFHVYAVEWGPDQIKWFVDGNLFHTATPKTTTGNSWPFNDGNFYIILNTAVGGPGTPYTGNQEPTPSDFPVNTQVDYVRVYKGTYNYAVFGADQVHQGDQNKTYRMDAITGGTYTWSVPSGATITSGQGTNAIQVNFASGAVSGNVTASVAVSGCAAATYTKAITVTPALQLDRVYEDYEANRVITYGTTTGTLTQAVTNPSTVINTSAKVGKYVRNSSEQYDVMYVRNLGISNANDFIAGRRKVFIDVYSTAPAGSKVTMQFENSQVTTAINFPLGRHSAYKAFTTRQNAWETLEFEFEKSLDAGTSIYSIDNVAFLFQPATNSGATYYIDNLLIKKQPEAAVVSTEVLLNYDGTSKLTFNAAGTNGVYTAPTANPGAAGVNTSANVAKYVRNSTQQYDVLFLDAGSPGSVIQDAGLFKNQTYQLQVDVYTSAPVGTPINITLQNKTAAAPLNSFPAGRNSTYLANTTKQNQWETLTFAFNTAPDAGTANVAIDQLAVLFNSGLYTGETYYIDNIRIAKKATPTYSAATTFENYDAIRNLAFRNANGTYVAAANNPSATGINTSAKVGQYTRNTASQYDALTLISSQIKDGSAYVSGQKVFAMDVYTSAPVGTVVSWQLESSTASTPGNYPSGRHSIYQAVVKQTNAWHTLTFSYANSPDAGTADADIDNVVILFSPNSTNGSVFYIDNLRSLSAGTTPTNVAPTVSLTSPANGASFTAPASITISANAADSDGTISKVEFYNGTTLLNTDTASPYSYTWTGVGAGTYSLTAKATDNAGAVTTSSAVSVTVPAAPTAQPIPGTIEAESYTAQQGTDKEATTDTGGGQNVDWYETGDWLDYSVNVAAAGQYTVGFRVASANGGATLQLRNSGGTVLGSINVGNTGGWQSWQTQTTTVTLPAGVQTLRLYASASTGTNVNWLSFAAVTTNTPPTVSLTSPSNGATFTAPASITINANAADANGTVSSVAFYNGTTLLGTDTSAPYSYTWTGVAAGSYSLTARATDNAGAVTTSSAVSVTVGNAPSGQTIPGTIEAESYSAMLGIQTETTTDTNGGLNVGYIETGDWMDYAVNVASAGSYTVGFRVASQPGGATLQLRNSAGTVLGSVNVGATGGWQSWQTLNATVSLPAGAQTLRVYAAAGGVNVNWLSFAAVTTNTPPTVSLTSPSNGATFTAPASITINANAADANGTVSSVAFYNGTTLLGTDTSAPYSYTWTGVAAGSYSLTARATDNAGAVTTSSAVSVSVSNASTGGYCAVTSDFSYGAVSSGGNLTITFHPLGATAGGNLALLYLRQGTSGAYPGYTMTKNAAGDFTYTLPMATGTVVNLYFTYQVGAGGPERNNSATPFSYTVGTSCNLQARTGTALASQNASSAIAAKLYPNPATSRLRVETLVAAETLTVTDGLGRVVLQQKVAARQLVSELNVNGLRQGVYFLSIRGSQGTEVQKFVKE</sequence>
<dbReference type="SUPFAM" id="SSF49785">
    <property type="entry name" value="Galactose-binding domain-like"/>
    <property type="match status" value="3"/>
</dbReference>
<feature type="region of interest" description="Disordered" evidence="3">
    <location>
        <begin position="1010"/>
        <end position="1030"/>
    </location>
</feature>
<keyword evidence="2 4" id="KW-0732">Signal</keyword>
<feature type="domain" description="CBM6" evidence="5">
    <location>
        <begin position="1004"/>
        <end position="1125"/>
    </location>
</feature>
<feature type="domain" description="CBM6" evidence="5">
    <location>
        <begin position="1231"/>
        <end position="1351"/>
    </location>
</feature>
<evidence type="ECO:0000313" key="7">
    <source>
        <dbReference type="EMBL" id="MBG8554245.1"/>
    </source>
</evidence>
<dbReference type="InterPro" id="IPR013320">
    <property type="entry name" value="ConA-like_dom_sf"/>
</dbReference>
<dbReference type="Gene3D" id="2.60.40.10">
    <property type="entry name" value="Immunoglobulins"/>
    <property type="match status" value="3"/>
</dbReference>
<dbReference type="Pfam" id="PF17957">
    <property type="entry name" value="Big_7"/>
    <property type="match status" value="3"/>
</dbReference>
<dbReference type="InterPro" id="IPR013783">
    <property type="entry name" value="Ig-like_fold"/>
</dbReference>
<dbReference type="InterPro" id="IPR026444">
    <property type="entry name" value="Secre_tail"/>
</dbReference>